<reference evidence="2 3" key="1">
    <citation type="journal article" date="2018" name="Front. Plant Sci.">
        <title>Red Clover (Trifolium pratense) and Zigzag Clover (T. medium) - A Picture of Genomic Similarities and Differences.</title>
        <authorList>
            <person name="Dluhosova J."/>
            <person name="Istvanek J."/>
            <person name="Nedelnik J."/>
            <person name="Repkova J."/>
        </authorList>
    </citation>
    <scope>NUCLEOTIDE SEQUENCE [LARGE SCALE GENOMIC DNA]</scope>
    <source>
        <strain evidence="3">cv. 10/8</strain>
        <tissue evidence="2">Leaf</tissue>
    </source>
</reference>
<sequence>LIEELIKSGHLGKFIEDAAQGRVVVPKAPKHQQRDHPDDEGGSGKSRIAVNTIAGGFSEGGDSSSARKRYAKRAIFETYLVGHTTFPSTPDISFTARDGQGVMPHD</sequence>
<comment type="caution">
    <text evidence="2">The sequence shown here is derived from an EMBL/GenBank/DDBJ whole genome shotgun (WGS) entry which is preliminary data.</text>
</comment>
<organism evidence="2 3">
    <name type="scientific">Trifolium medium</name>
    <dbReference type="NCBI Taxonomy" id="97028"/>
    <lineage>
        <taxon>Eukaryota</taxon>
        <taxon>Viridiplantae</taxon>
        <taxon>Streptophyta</taxon>
        <taxon>Embryophyta</taxon>
        <taxon>Tracheophyta</taxon>
        <taxon>Spermatophyta</taxon>
        <taxon>Magnoliopsida</taxon>
        <taxon>eudicotyledons</taxon>
        <taxon>Gunneridae</taxon>
        <taxon>Pentapetalae</taxon>
        <taxon>rosids</taxon>
        <taxon>fabids</taxon>
        <taxon>Fabales</taxon>
        <taxon>Fabaceae</taxon>
        <taxon>Papilionoideae</taxon>
        <taxon>50 kb inversion clade</taxon>
        <taxon>NPAAA clade</taxon>
        <taxon>Hologalegina</taxon>
        <taxon>IRL clade</taxon>
        <taxon>Trifolieae</taxon>
        <taxon>Trifolium</taxon>
    </lineage>
</organism>
<evidence type="ECO:0000313" key="2">
    <source>
        <dbReference type="EMBL" id="MCI46614.1"/>
    </source>
</evidence>
<feature type="non-terminal residue" evidence="2">
    <location>
        <position position="1"/>
    </location>
</feature>
<keyword evidence="3" id="KW-1185">Reference proteome</keyword>
<dbReference type="AlphaFoldDB" id="A0A392SEJ3"/>
<feature type="region of interest" description="Disordered" evidence="1">
    <location>
        <begin position="25"/>
        <end position="65"/>
    </location>
</feature>
<feature type="non-terminal residue" evidence="2">
    <location>
        <position position="106"/>
    </location>
</feature>
<protein>
    <submittedName>
        <fullName evidence="2">Uncharacterized protein</fullName>
    </submittedName>
</protein>
<proteinExistence type="predicted"/>
<dbReference type="Proteomes" id="UP000265520">
    <property type="component" value="Unassembled WGS sequence"/>
</dbReference>
<evidence type="ECO:0000256" key="1">
    <source>
        <dbReference type="SAM" id="MobiDB-lite"/>
    </source>
</evidence>
<evidence type="ECO:0000313" key="3">
    <source>
        <dbReference type="Proteomes" id="UP000265520"/>
    </source>
</evidence>
<dbReference type="EMBL" id="LXQA010360002">
    <property type="protein sequence ID" value="MCI46614.1"/>
    <property type="molecule type" value="Genomic_DNA"/>
</dbReference>
<name>A0A392SEJ3_9FABA</name>
<accession>A0A392SEJ3</accession>